<protein>
    <submittedName>
        <fullName evidence="1">Sporulation protein YlmC with PRC-barrel domain</fullName>
    </submittedName>
</protein>
<sequence>MKARVIHALLHLLDRQVMREDDEHLLCKVDDLELALDGDGRPYVTAVLAGPLALGPRVGGVPGRLMVAVTELLRSEEDPRPYRIDMAEVTAIGDAVKVTRGHQPLQLERWTAEHVISRIPGAGHADE</sequence>
<reference evidence="1 2" key="1">
    <citation type="submission" date="2023-07" db="EMBL/GenBank/DDBJ databases">
        <title>Sequencing the genomes of 1000 actinobacteria strains.</title>
        <authorList>
            <person name="Klenk H.-P."/>
        </authorList>
    </citation>
    <scope>NUCLEOTIDE SEQUENCE [LARGE SCALE GENOMIC DNA]</scope>
    <source>
        <strain evidence="1 2">DSM 44109</strain>
    </source>
</reference>
<dbReference type="RefSeq" id="WP_306870047.1">
    <property type="nucleotide sequence ID" value="NZ_JAUSRB010000002.1"/>
</dbReference>
<gene>
    <name evidence="1" type="ORF">J2S55_007160</name>
</gene>
<comment type="caution">
    <text evidence="1">The sequence shown here is derived from an EMBL/GenBank/DDBJ whole genome shotgun (WGS) entry which is preliminary data.</text>
</comment>
<organism evidence="1 2">
    <name type="scientific">Streptosporangium brasiliense</name>
    <dbReference type="NCBI Taxonomy" id="47480"/>
    <lineage>
        <taxon>Bacteria</taxon>
        <taxon>Bacillati</taxon>
        <taxon>Actinomycetota</taxon>
        <taxon>Actinomycetes</taxon>
        <taxon>Streptosporangiales</taxon>
        <taxon>Streptosporangiaceae</taxon>
        <taxon>Streptosporangium</taxon>
    </lineage>
</organism>
<dbReference type="Proteomes" id="UP001230426">
    <property type="component" value="Unassembled WGS sequence"/>
</dbReference>
<evidence type="ECO:0000313" key="1">
    <source>
        <dbReference type="EMBL" id="MDP9867894.1"/>
    </source>
</evidence>
<name>A0ABT9RF30_9ACTN</name>
<evidence type="ECO:0000313" key="2">
    <source>
        <dbReference type="Proteomes" id="UP001230426"/>
    </source>
</evidence>
<keyword evidence="2" id="KW-1185">Reference proteome</keyword>
<proteinExistence type="predicted"/>
<accession>A0ABT9RF30</accession>
<dbReference type="EMBL" id="JAUSRB010000002">
    <property type="protein sequence ID" value="MDP9867894.1"/>
    <property type="molecule type" value="Genomic_DNA"/>
</dbReference>